<evidence type="ECO:0000259" key="13">
    <source>
        <dbReference type="Pfam" id="PF10258"/>
    </source>
</evidence>
<feature type="coiled-coil region" evidence="11">
    <location>
        <begin position="348"/>
        <end position="376"/>
    </location>
</feature>
<evidence type="ECO:0000256" key="11">
    <source>
        <dbReference type="SAM" id="Coils"/>
    </source>
</evidence>
<evidence type="ECO:0000256" key="3">
    <source>
        <dbReference type="ARBA" id="ARBA00006094"/>
    </source>
</evidence>
<dbReference type="InterPro" id="IPR019385">
    <property type="entry name" value="PHAX_RNA-binding_domain"/>
</dbReference>
<keyword evidence="11" id="KW-0175">Coiled coil</keyword>
<dbReference type="OrthoDB" id="20573at2759"/>
<evidence type="ECO:0000313" key="15">
    <source>
        <dbReference type="Proteomes" id="UP000225706"/>
    </source>
</evidence>
<dbReference type="Gene3D" id="1.10.10.1440">
    <property type="entry name" value="PHAX RNA-binding domain"/>
    <property type="match status" value="1"/>
</dbReference>
<feature type="region of interest" description="Disordered" evidence="12">
    <location>
        <begin position="139"/>
        <end position="248"/>
    </location>
</feature>
<evidence type="ECO:0000256" key="6">
    <source>
        <dbReference type="ARBA" id="ARBA00022490"/>
    </source>
</evidence>
<dbReference type="GO" id="GO:0006408">
    <property type="term" value="P:snRNA export from nucleus"/>
    <property type="evidence" value="ECO:0007669"/>
    <property type="project" value="InterPro"/>
</dbReference>
<feature type="domain" description="Phosphorylated adapter RNA export protein RNA-binding" evidence="13">
    <location>
        <begin position="267"/>
        <end position="349"/>
    </location>
</feature>
<dbReference type="PANTHER" id="PTHR13135:SF0">
    <property type="entry name" value="PHOSPHORYLATED ADAPTER RNA EXPORT PROTEIN"/>
    <property type="match status" value="1"/>
</dbReference>
<dbReference type="EMBL" id="LSMT01000053">
    <property type="protein sequence ID" value="PFX30249.1"/>
    <property type="molecule type" value="Genomic_DNA"/>
</dbReference>
<feature type="compositionally biased region" description="Basic and acidic residues" evidence="12">
    <location>
        <begin position="194"/>
        <end position="215"/>
    </location>
</feature>
<name>A0A2B4SMA7_STYPI</name>
<evidence type="ECO:0000256" key="2">
    <source>
        <dbReference type="ARBA" id="ARBA00004496"/>
    </source>
</evidence>
<keyword evidence="9" id="KW-0539">Nucleus</keyword>
<sequence length="383" mass="44137">MAGDPRSDLKRFEEEIDLEVAFNEFDDELFEYNERNLNNSEEKGPKDSKQGEYKDNMFANDACHHQNETIKKHSVTNENHTGGMPIVGTSEEGEVLSSSDDEGEEKMDFDEDLDEKPVTKSNFTLGDEGTIAKTIFKFLPPDSTEGEGSKMGSKAQELTKGTVASIDEAEREMLSMESDNSMDDQSWKRHKRARMEVETQEHSVERKRDGKDGGRNKTRGGKKKRKRPVGNHYGRGQHQRRHHQEEPELGNLFKPLKVTSEDSEEVVAKEIASKLNEAKTNLIQRVVKCIGCEKALKLFRDTKEVQMHGGMWTKDNQRRRTSGGVFLTILKDRYVTKEQNKWIFAVENEINKKKAKEQQQRLKEVQRKDIEDLKMKLKQRDQD</sequence>
<dbReference type="FunFam" id="1.10.10.1440:FF:000001">
    <property type="entry name" value="phosphorylated adapter RNA export protein-like"/>
    <property type="match status" value="1"/>
</dbReference>
<gene>
    <name evidence="14" type="primary">PHAX</name>
    <name evidence="14" type="ORF">AWC38_SpisGene4928</name>
</gene>
<protein>
    <recommendedName>
        <fullName evidence="4">Phosphorylated adapter RNA export protein</fullName>
    </recommendedName>
    <alternativeName>
        <fullName evidence="10">RNA U small nuclear RNA export adapter protein</fullName>
    </alternativeName>
</protein>
<organism evidence="14 15">
    <name type="scientific">Stylophora pistillata</name>
    <name type="common">Smooth cauliflower coral</name>
    <dbReference type="NCBI Taxonomy" id="50429"/>
    <lineage>
        <taxon>Eukaryota</taxon>
        <taxon>Metazoa</taxon>
        <taxon>Cnidaria</taxon>
        <taxon>Anthozoa</taxon>
        <taxon>Hexacorallia</taxon>
        <taxon>Scleractinia</taxon>
        <taxon>Astrocoeniina</taxon>
        <taxon>Pocilloporidae</taxon>
        <taxon>Stylophora</taxon>
    </lineage>
</organism>
<dbReference type="GO" id="GO:0015031">
    <property type="term" value="P:protein transport"/>
    <property type="evidence" value="ECO:0007669"/>
    <property type="project" value="UniProtKB-KW"/>
</dbReference>
<dbReference type="AlphaFoldDB" id="A0A2B4SMA7"/>
<feature type="region of interest" description="Disordered" evidence="12">
    <location>
        <begin position="73"/>
        <end position="124"/>
    </location>
</feature>
<keyword evidence="8" id="KW-0653">Protein transport</keyword>
<evidence type="ECO:0000256" key="12">
    <source>
        <dbReference type="SAM" id="MobiDB-lite"/>
    </source>
</evidence>
<comment type="subcellular location">
    <subcellularLocation>
        <location evidence="2">Cytoplasm</location>
    </subcellularLocation>
    <subcellularLocation>
        <location evidence="1">Nucleus</location>
    </subcellularLocation>
</comment>
<keyword evidence="5" id="KW-0813">Transport</keyword>
<feature type="region of interest" description="Disordered" evidence="12">
    <location>
        <begin position="33"/>
        <end position="55"/>
    </location>
</feature>
<evidence type="ECO:0000256" key="10">
    <source>
        <dbReference type="ARBA" id="ARBA00030834"/>
    </source>
</evidence>
<comment type="similarity">
    <text evidence="3">Belongs to the PHAX family.</text>
</comment>
<feature type="compositionally biased region" description="Basic residues" evidence="12">
    <location>
        <begin position="216"/>
        <end position="242"/>
    </location>
</feature>
<evidence type="ECO:0000256" key="1">
    <source>
        <dbReference type="ARBA" id="ARBA00004123"/>
    </source>
</evidence>
<evidence type="ECO:0000313" key="14">
    <source>
        <dbReference type="EMBL" id="PFX30249.1"/>
    </source>
</evidence>
<dbReference type="Proteomes" id="UP000225706">
    <property type="component" value="Unassembled WGS sequence"/>
</dbReference>
<dbReference type="STRING" id="50429.A0A2B4SMA7"/>
<evidence type="ECO:0000256" key="8">
    <source>
        <dbReference type="ARBA" id="ARBA00022927"/>
    </source>
</evidence>
<dbReference type="GO" id="GO:0005634">
    <property type="term" value="C:nucleus"/>
    <property type="evidence" value="ECO:0007669"/>
    <property type="project" value="UniProtKB-SubCell"/>
</dbReference>
<comment type="caution">
    <text evidence="14">The sequence shown here is derived from an EMBL/GenBank/DDBJ whole genome shotgun (WGS) entry which is preliminary data.</text>
</comment>
<dbReference type="PANTHER" id="PTHR13135">
    <property type="entry name" value="CYTOSOLIC RESINIFERATOXIN BINDING PROTEIN RBP-26"/>
    <property type="match status" value="1"/>
</dbReference>
<dbReference type="InterPro" id="IPR038092">
    <property type="entry name" value="PHAX_RNA-binding_sf"/>
</dbReference>
<evidence type="ECO:0000256" key="5">
    <source>
        <dbReference type="ARBA" id="ARBA00022448"/>
    </source>
</evidence>
<keyword evidence="15" id="KW-1185">Reference proteome</keyword>
<dbReference type="GO" id="GO:0005737">
    <property type="term" value="C:cytoplasm"/>
    <property type="evidence" value="ECO:0007669"/>
    <property type="project" value="UniProtKB-SubCell"/>
</dbReference>
<feature type="compositionally biased region" description="Basic and acidic residues" evidence="12">
    <location>
        <begin position="40"/>
        <end position="55"/>
    </location>
</feature>
<dbReference type="InterPro" id="IPR039047">
    <property type="entry name" value="PHAX"/>
</dbReference>
<dbReference type="GO" id="GO:0003723">
    <property type="term" value="F:RNA binding"/>
    <property type="evidence" value="ECO:0007669"/>
    <property type="project" value="UniProtKB-KW"/>
</dbReference>
<evidence type="ECO:0000256" key="4">
    <source>
        <dbReference type="ARBA" id="ARBA00016856"/>
    </source>
</evidence>
<keyword evidence="7" id="KW-0694">RNA-binding</keyword>
<accession>A0A2B4SMA7</accession>
<evidence type="ECO:0000256" key="9">
    <source>
        <dbReference type="ARBA" id="ARBA00023242"/>
    </source>
</evidence>
<reference evidence="15" key="1">
    <citation type="journal article" date="2017" name="bioRxiv">
        <title>Comparative analysis of the genomes of Stylophora pistillata and Acropora digitifera provides evidence for extensive differences between species of corals.</title>
        <authorList>
            <person name="Voolstra C.R."/>
            <person name="Li Y."/>
            <person name="Liew Y.J."/>
            <person name="Baumgarten S."/>
            <person name="Zoccola D."/>
            <person name="Flot J.-F."/>
            <person name="Tambutte S."/>
            <person name="Allemand D."/>
            <person name="Aranda M."/>
        </authorList>
    </citation>
    <scope>NUCLEOTIDE SEQUENCE [LARGE SCALE GENOMIC DNA]</scope>
</reference>
<evidence type="ECO:0000256" key="7">
    <source>
        <dbReference type="ARBA" id="ARBA00022884"/>
    </source>
</evidence>
<feature type="compositionally biased region" description="Acidic residues" evidence="12">
    <location>
        <begin position="91"/>
        <end position="114"/>
    </location>
</feature>
<dbReference type="Pfam" id="PF10258">
    <property type="entry name" value="PHAX_RNA-bd"/>
    <property type="match status" value="1"/>
</dbReference>
<proteinExistence type="inferred from homology"/>
<keyword evidence="6" id="KW-0963">Cytoplasm</keyword>